<sequence>MNSVLQCLLYARPLTMYFTQGRYRKDLNRTNPMGCKGELAEEYSALVVELNKRCYRYLAPKFFKATLASFAPQFEGTQQQDAQEFASFFLDGLHEDLNRVRKKVCDCNLDGMPDHLAADKAWNEYLTRHNSIIVDLFQGQYRSAMRCLTCGHESLNFSPFMFLTLPIPANPSVDIRACLQEFVRAERVNGWRCPKCKCARDASKTLSIWRLPPLLMIHLKRFTFSGPFRDKLSTRVDFPLTNLKIQDGVANPKLQEQKRDYKLFGVSNHYGNMSGGHYIAFCRDFQSRRWYKFDDSAVSPMPESQVCSNAAYLLFYSCLDFDHLGNSF</sequence>
<dbReference type="Pfam" id="PF00443">
    <property type="entry name" value="UCH"/>
    <property type="match status" value="1"/>
</dbReference>
<dbReference type="Proteomes" id="UP000001357">
    <property type="component" value="Unassembled WGS sequence"/>
</dbReference>
<dbReference type="EC" id="3.4.19.12" evidence="3"/>
<dbReference type="CDD" id="cd02674">
    <property type="entry name" value="Peptidase_C19R"/>
    <property type="match status" value="1"/>
</dbReference>
<dbReference type="PANTHER" id="PTHR21646">
    <property type="entry name" value="UBIQUITIN CARBOXYL-TERMINAL HYDROLASE"/>
    <property type="match status" value="1"/>
</dbReference>
<dbReference type="GO" id="GO:0016579">
    <property type="term" value="P:protein deubiquitination"/>
    <property type="evidence" value="ECO:0007669"/>
    <property type="project" value="InterPro"/>
</dbReference>
<dbReference type="InterPro" id="IPR038765">
    <property type="entry name" value="Papain-like_cys_pep_sf"/>
</dbReference>
<keyword evidence="6" id="KW-0378">Hydrolase</keyword>
<dbReference type="InterPro" id="IPR001394">
    <property type="entry name" value="Peptidase_C19_UCH"/>
</dbReference>
<keyword evidence="7" id="KW-0788">Thiol protease</keyword>
<evidence type="ECO:0000256" key="3">
    <source>
        <dbReference type="ARBA" id="ARBA00012759"/>
    </source>
</evidence>
<evidence type="ECO:0000313" key="9">
    <source>
        <dbReference type="EMBL" id="EDQ92219.1"/>
    </source>
</evidence>
<evidence type="ECO:0000256" key="2">
    <source>
        <dbReference type="ARBA" id="ARBA00009085"/>
    </source>
</evidence>
<dbReference type="PROSITE" id="PS00973">
    <property type="entry name" value="USP_2"/>
    <property type="match status" value="1"/>
</dbReference>
<dbReference type="OMA" id="QQANKAW"/>
<keyword evidence="4" id="KW-0645">Protease</keyword>
<dbReference type="PROSITE" id="PS50235">
    <property type="entry name" value="USP_3"/>
    <property type="match status" value="1"/>
</dbReference>
<dbReference type="GO" id="GO:0006508">
    <property type="term" value="P:proteolysis"/>
    <property type="evidence" value="ECO:0007669"/>
    <property type="project" value="UniProtKB-KW"/>
</dbReference>
<dbReference type="GO" id="GO:0004843">
    <property type="term" value="F:cysteine-type deubiquitinase activity"/>
    <property type="evidence" value="ECO:0007669"/>
    <property type="project" value="UniProtKB-EC"/>
</dbReference>
<dbReference type="eggNOG" id="KOG1868">
    <property type="taxonomic scope" value="Eukaryota"/>
</dbReference>
<dbReference type="InterPro" id="IPR050185">
    <property type="entry name" value="Ub_carboxyl-term_hydrolase"/>
</dbReference>
<dbReference type="InterPro" id="IPR018200">
    <property type="entry name" value="USP_CS"/>
</dbReference>
<dbReference type="AlphaFoldDB" id="A9URC5"/>
<dbReference type="MEROPS" id="C19.011"/>
<dbReference type="InterPro" id="IPR028889">
    <property type="entry name" value="USP"/>
</dbReference>
<comment type="catalytic activity">
    <reaction evidence="1">
        <text>Thiol-dependent hydrolysis of ester, thioester, amide, peptide and isopeptide bonds formed by the C-terminal Gly of ubiquitin (a 76-residue protein attached to proteins as an intracellular targeting signal).</text>
        <dbReference type="EC" id="3.4.19.12"/>
    </reaction>
</comment>
<evidence type="ECO:0000313" key="10">
    <source>
        <dbReference type="Proteomes" id="UP000001357"/>
    </source>
</evidence>
<reference evidence="9 10" key="1">
    <citation type="journal article" date="2008" name="Nature">
        <title>The genome of the choanoflagellate Monosiga brevicollis and the origin of metazoans.</title>
        <authorList>
            <consortium name="JGI Sequencing"/>
            <person name="King N."/>
            <person name="Westbrook M.J."/>
            <person name="Young S.L."/>
            <person name="Kuo A."/>
            <person name="Abedin M."/>
            <person name="Chapman J."/>
            <person name="Fairclough S."/>
            <person name="Hellsten U."/>
            <person name="Isogai Y."/>
            <person name="Letunic I."/>
            <person name="Marr M."/>
            <person name="Pincus D."/>
            <person name="Putnam N."/>
            <person name="Rokas A."/>
            <person name="Wright K.J."/>
            <person name="Zuzow R."/>
            <person name="Dirks W."/>
            <person name="Good M."/>
            <person name="Goodstein D."/>
            <person name="Lemons D."/>
            <person name="Li W."/>
            <person name="Lyons J.B."/>
            <person name="Morris A."/>
            <person name="Nichols S."/>
            <person name="Richter D.J."/>
            <person name="Salamov A."/>
            <person name="Bork P."/>
            <person name="Lim W.A."/>
            <person name="Manning G."/>
            <person name="Miller W.T."/>
            <person name="McGinnis W."/>
            <person name="Shapiro H."/>
            <person name="Tjian R."/>
            <person name="Grigoriev I.V."/>
            <person name="Rokhsar D."/>
        </authorList>
    </citation>
    <scope>NUCLEOTIDE SEQUENCE [LARGE SCALE GENOMIC DNA]</scope>
    <source>
        <strain evidence="10">MX1 / ATCC 50154</strain>
    </source>
</reference>
<dbReference type="PANTHER" id="PTHR21646:SF24">
    <property type="entry name" value="UBIQUITIN CARBOXYL-TERMINAL HYDROLASE"/>
    <property type="match status" value="1"/>
</dbReference>
<dbReference type="EMBL" id="CH991544">
    <property type="protein sequence ID" value="EDQ92219.1"/>
    <property type="molecule type" value="Genomic_DNA"/>
</dbReference>
<evidence type="ECO:0000256" key="5">
    <source>
        <dbReference type="ARBA" id="ARBA00022786"/>
    </source>
</evidence>
<name>A9URC5_MONBE</name>
<gene>
    <name evidence="9" type="ORF">MONBRDRAFT_19778</name>
</gene>
<keyword evidence="5" id="KW-0833">Ubl conjugation pathway</keyword>
<comment type="similarity">
    <text evidence="2">Belongs to the peptidase C19 family.</text>
</comment>
<evidence type="ECO:0000256" key="7">
    <source>
        <dbReference type="ARBA" id="ARBA00022807"/>
    </source>
</evidence>
<accession>A9URC5</accession>
<keyword evidence="10" id="KW-1185">Reference proteome</keyword>
<dbReference type="STRING" id="81824.A9URC5"/>
<dbReference type="SUPFAM" id="SSF54001">
    <property type="entry name" value="Cysteine proteinases"/>
    <property type="match status" value="1"/>
</dbReference>
<dbReference type="Gene3D" id="3.90.70.10">
    <property type="entry name" value="Cysteine proteinases"/>
    <property type="match status" value="1"/>
</dbReference>
<organism evidence="9 10">
    <name type="scientific">Monosiga brevicollis</name>
    <name type="common">Choanoflagellate</name>
    <dbReference type="NCBI Taxonomy" id="81824"/>
    <lineage>
        <taxon>Eukaryota</taxon>
        <taxon>Choanoflagellata</taxon>
        <taxon>Craspedida</taxon>
        <taxon>Salpingoecidae</taxon>
        <taxon>Monosiga</taxon>
    </lineage>
</organism>
<evidence type="ECO:0000256" key="1">
    <source>
        <dbReference type="ARBA" id="ARBA00000707"/>
    </source>
</evidence>
<protein>
    <recommendedName>
        <fullName evidence="3">ubiquitinyl hydrolase 1</fullName>
        <ecNumber evidence="3">3.4.19.12</ecNumber>
    </recommendedName>
</protein>
<feature type="domain" description="USP" evidence="8">
    <location>
        <begin position="1"/>
        <end position="319"/>
    </location>
</feature>
<dbReference type="KEGG" id="mbr:MONBRDRAFT_19778"/>
<evidence type="ECO:0000259" key="8">
    <source>
        <dbReference type="PROSITE" id="PS50235"/>
    </source>
</evidence>
<dbReference type="RefSeq" id="XP_001743505.1">
    <property type="nucleotide sequence ID" value="XM_001743453.1"/>
</dbReference>
<evidence type="ECO:0000256" key="4">
    <source>
        <dbReference type="ARBA" id="ARBA00022670"/>
    </source>
</evidence>
<evidence type="ECO:0000256" key="6">
    <source>
        <dbReference type="ARBA" id="ARBA00022801"/>
    </source>
</evidence>
<dbReference type="InParanoid" id="A9URC5"/>
<proteinExistence type="inferred from homology"/>
<dbReference type="GeneID" id="5888808"/>